<protein>
    <submittedName>
        <fullName evidence="2">Uncharacterized protein</fullName>
    </submittedName>
</protein>
<gene>
    <name evidence="2" type="ORF">KUTeg_001566</name>
</gene>
<dbReference type="SUPFAM" id="SSF81321">
    <property type="entry name" value="Family A G protein-coupled receptor-like"/>
    <property type="match status" value="1"/>
</dbReference>
<evidence type="ECO:0000313" key="2">
    <source>
        <dbReference type="EMBL" id="KAJ8319979.1"/>
    </source>
</evidence>
<dbReference type="EMBL" id="JARBDR010000141">
    <property type="protein sequence ID" value="KAJ8319979.1"/>
    <property type="molecule type" value="Genomic_DNA"/>
</dbReference>
<reference evidence="2 3" key="1">
    <citation type="submission" date="2022-12" db="EMBL/GenBank/DDBJ databases">
        <title>Chromosome-level genome of Tegillarca granosa.</title>
        <authorList>
            <person name="Kim J."/>
        </authorList>
    </citation>
    <scope>NUCLEOTIDE SEQUENCE [LARGE SCALE GENOMIC DNA]</scope>
    <source>
        <strain evidence="2">Teg-2019</strain>
        <tissue evidence="2">Adductor muscle</tissue>
    </source>
</reference>
<dbReference type="Proteomes" id="UP001217089">
    <property type="component" value="Unassembled WGS sequence"/>
</dbReference>
<evidence type="ECO:0000256" key="1">
    <source>
        <dbReference type="SAM" id="SignalP"/>
    </source>
</evidence>
<accession>A0ABQ9FRU3</accession>
<comment type="caution">
    <text evidence="2">The sequence shown here is derived from an EMBL/GenBank/DDBJ whole genome shotgun (WGS) entry which is preliminary data.</text>
</comment>
<keyword evidence="3" id="KW-1185">Reference proteome</keyword>
<name>A0ABQ9FRU3_TEGGR</name>
<evidence type="ECO:0000313" key="3">
    <source>
        <dbReference type="Proteomes" id="UP001217089"/>
    </source>
</evidence>
<proteinExistence type="predicted"/>
<dbReference type="Gene3D" id="1.20.1070.10">
    <property type="entry name" value="Rhodopsin 7-helix transmembrane proteins"/>
    <property type="match status" value="1"/>
</dbReference>
<keyword evidence="1" id="KW-0732">Signal</keyword>
<feature type="chain" id="PRO_5046654382" evidence="1">
    <location>
        <begin position="20"/>
        <end position="69"/>
    </location>
</feature>
<organism evidence="2 3">
    <name type="scientific">Tegillarca granosa</name>
    <name type="common">Malaysian cockle</name>
    <name type="synonym">Anadara granosa</name>
    <dbReference type="NCBI Taxonomy" id="220873"/>
    <lineage>
        <taxon>Eukaryota</taxon>
        <taxon>Metazoa</taxon>
        <taxon>Spiralia</taxon>
        <taxon>Lophotrochozoa</taxon>
        <taxon>Mollusca</taxon>
        <taxon>Bivalvia</taxon>
        <taxon>Autobranchia</taxon>
        <taxon>Pteriomorphia</taxon>
        <taxon>Arcoida</taxon>
        <taxon>Arcoidea</taxon>
        <taxon>Arcidae</taxon>
        <taxon>Tegillarca</taxon>
    </lineage>
</organism>
<feature type="signal peptide" evidence="1">
    <location>
        <begin position="1"/>
        <end position="19"/>
    </location>
</feature>
<sequence length="69" mass="8176">MIFRAAYTIILLLASLNSCTNPWIYLFFSESVWDTLKKLLICRRQQPSNHVFIPMYSSRRTEMTCLTQL</sequence>